<dbReference type="PANTHER" id="PTHR23235">
    <property type="entry name" value="KRUEPPEL-LIKE TRANSCRIPTION FACTOR"/>
    <property type="match status" value="1"/>
</dbReference>
<keyword evidence="13" id="KW-1185">Reference proteome</keyword>
<dbReference type="Gene3D" id="3.30.160.60">
    <property type="entry name" value="Classic Zinc Finger"/>
    <property type="match status" value="3"/>
</dbReference>
<dbReference type="PROSITE" id="PS00028">
    <property type="entry name" value="ZINC_FINGER_C2H2_1"/>
    <property type="match status" value="2"/>
</dbReference>
<dbReference type="SMART" id="SM00355">
    <property type="entry name" value="ZnF_C2H2"/>
    <property type="match status" value="2"/>
</dbReference>
<feature type="compositionally biased region" description="Polar residues" evidence="10">
    <location>
        <begin position="121"/>
        <end position="130"/>
    </location>
</feature>
<dbReference type="InterPro" id="IPR013087">
    <property type="entry name" value="Znf_C2H2_type"/>
</dbReference>
<evidence type="ECO:0000256" key="5">
    <source>
        <dbReference type="ARBA" id="ARBA00023015"/>
    </source>
</evidence>
<accession>A0A1Y3BF68</accession>
<evidence type="ECO:0000256" key="4">
    <source>
        <dbReference type="ARBA" id="ARBA00022833"/>
    </source>
</evidence>
<feature type="region of interest" description="Disordered" evidence="10">
    <location>
        <begin position="75"/>
        <end position="136"/>
    </location>
</feature>
<feature type="compositionally biased region" description="Low complexity" evidence="10">
    <location>
        <begin position="75"/>
        <end position="98"/>
    </location>
</feature>
<evidence type="ECO:0000256" key="8">
    <source>
        <dbReference type="ARBA" id="ARBA00023242"/>
    </source>
</evidence>
<evidence type="ECO:0000256" key="7">
    <source>
        <dbReference type="ARBA" id="ARBA00023163"/>
    </source>
</evidence>
<dbReference type="GO" id="GO:0003677">
    <property type="term" value="F:DNA binding"/>
    <property type="evidence" value="ECO:0007669"/>
    <property type="project" value="UniProtKB-KW"/>
</dbReference>
<evidence type="ECO:0000256" key="9">
    <source>
        <dbReference type="PROSITE-ProRule" id="PRU00042"/>
    </source>
</evidence>
<protein>
    <submittedName>
        <fullName evidence="12">Zinc finger domain-containing protein</fullName>
    </submittedName>
</protein>
<organism evidence="12 13">
    <name type="scientific">Euroglyphus maynei</name>
    <name type="common">Mayne's house dust mite</name>
    <dbReference type="NCBI Taxonomy" id="6958"/>
    <lineage>
        <taxon>Eukaryota</taxon>
        <taxon>Metazoa</taxon>
        <taxon>Ecdysozoa</taxon>
        <taxon>Arthropoda</taxon>
        <taxon>Chelicerata</taxon>
        <taxon>Arachnida</taxon>
        <taxon>Acari</taxon>
        <taxon>Acariformes</taxon>
        <taxon>Sarcoptiformes</taxon>
        <taxon>Astigmata</taxon>
        <taxon>Psoroptidia</taxon>
        <taxon>Analgoidea</taxon>
        <taxon>Pyroglyphidae</taxon>
        <taxon>Pyroglyphinae</taxon>
        <taxon>Euroglyphus</taxon>
    </lineage>
</organism>
<dbReference type="EMBL" id="MUJZ01026802">
    <property type="protein sequence ID" value="OTF78674.1"/>
    <property type="molecule type" value="Genomic_DNA"/>
</dbReference>
<evidence type="ECO:0000259" key="11">
    <source>
        <dbReference type="PROSITE" id="PS50157"/>
    </source>
</evidence>
<feature type="region of interest" description="Disordered" evidence="10">
    <location>
        <begin position="238"/>
        <end position="259"/>
    </location>
</feature>
<keyword evidence="4" id="KW-0862">Zinc</keyword>
<dbReference type="InterPro" id="IPR036236">
    <property type="entry name" value="Znf_C2H2_sf"/>
</dbReference>
<dbReference type="Pfam" id="PF00096">
    <property type="entry name" value="zf-C2H2"/>
    <property type="match status" value="2"/>
</dbReference>
<reference evidence="12 13" key="1">
    <citation type="submission" date="2017-03" db="EMBL/GenBank/DDBJ databases">
        <title>Genome Survey of Euroglyphus maynei.</title>
        <authorList>
            <person name="Arlian L.G."/>
            <person name="Morgan M.S."/>
            <person name="Rider S.D."/>
        </authorList>
    </citation>
    <scope>NUCLEOTIDE SEQUENCE [LARGE SCALE GENOMIC DNA]</scope>
    <source>
        <strain evidence="12">Arlian Lab</strain>
        <tissue evidence="12">Whole body</tissue>
    </source>
</reference>
<keyword evidence="5" id="KW-0805">Transcription regulation</keyword>
<proteinExistence type="predicted"/>
<feature type="compositionally biased region" description="Low complexity" evidence="10">
    <location>
        <begin position="246"/>
        <end position="259"/>
    </location>
</feature>
<keyword evidence="3 9" id="KW-0863">Zinc-finger</keyword>
<keyword evidence="6" id="KW-0238">DNA-binding</keyword>
<dbReference type="FunFam" id="3.30.160.60:FF:001485">
    <property type="entry name" value="Krueppel-related zinc finger protein"/>
    <property type="match status" value="1"/>
</dbReference>
<keyword evidence="2" id="KW-0677">Repeat</keyword>
<gene>
    <name evidence="12" type="ORF">BLA29_005038</name>
</gene>
<dbReference type="FunFam" id="3.30.160.60:FF:000624">
    <property type="entry name" value="zinc finger protein 697"/>
    <property type="match status" value="1"/>
</dbReference>
<evidence type="ECO:0000256" key="3">
    <source>
        <dbReference type="ARBA" id="ARBA00022771"/>
    </source>
</evidence>
<evidence type="ECO:0000256" key="6">
    <source>
        <dbReference type="ARBA" id="ARBA00023125"/>
    </source>
</evidence>
<evidence type="ECO:0000256" key="2">
    <source>
        <dbReference type="ARBA" id="ARBA00022737"/>
    </source>
</evidence>
<evidence type="ECO:0000313" key="12">
    <source>
        <dbReference type="EMBL" id="OTF78674.1"/>
    </source>
</evidence>
<name>A0A1Y3BF68_EURMA</name>
<keyword evidence="8" id="KW-0539">Nucleus</keyword>
<evidence type="ECO:0000313" key="13">
    <source>
        <dbReference type="Proteomes" id="UP000194236"/>
    </source>
</evidence>
<evidence type="ECO:0000256" key="1">
    <source>
        <dbReference type="ARBA" id="ARBA00022723"/>
    </source>
</evidence>
<feature type="region of interest" description="Disordered" evidence="10">
    <location>
        <begin position="213"/>
        <end position="232"/>
    </location>
</feature>
<dbReference type="Proteomes" id="UP000194236">
    <property type="component" value="Unassembled WGS sequence"/>
</dbReference>
<dbReference type="PROSITE" id="PS50157">
    <property type="entry name" value="ZINC_FINGER_C2H2_2"/>
    <property type="match status" value="2"/>
</dbReference>
<sequence>MVTPATLLHHQSKATFDKIAQLCNNISLSDTLALSSMMASPEHNRLISEMISAGSEHNRLFQEIMAAALSSQAVNHSSSRSNKSSSSDSSNAGSPLSSISLSVNTTKVPGVSKPRPADSPGSGSIASTTGTREKKPYHCTHCDRQFVQVANLRRHLRVHTGERPYACELCTSKFSDSNQLKAHMLIHKGEKPFECNKCMGRFRRRHHLMHHKCPKDEANVGRPRRGRRPRAYDQLSHSLHHHHNQSASPNSLSSSRPGSADELLAQLPLLAVTTA</sequence>
<dbReference type="AlphaFoldDB" id="A0A1Y3BF68"/>
<comment type="caution">
    <text evidence="12">The sequence shown here is derived from an EMBL/GenBank/DDBJ whole genome shotgun (WGS) entry which is preliminary data.</text>
</comment>
<feature type="non-terminal residue" evidence="12">
    <location>
        <position position="275"/>
    </location>
</feature>
<keyword evidence="7" id="KW-0804">Transcription</keyword>
<feature type="domain" description="C2H2-type" evidence="11">
    <location>
        <begin position="137"/>
        <end position="164"/>
    </location>
</feature>
<dbReference type="GO" id="GO:0008270">
    <property type="term" value="F:zinc ion binding"/>
    <property type="evidence" value="ECO:0007669"/>
    <property type="project" value="UniProtKB-KW"/>
</dbReference>
<feature type="domain" description="C2H2-type" evidence="11">
    <location>
        <begin position="165"/>
        <end position="192"/>
    </location>
</feature>
<dbReference type="SUPFAM" id="SSF57667">
    <property type="entry name" value="beta-beta-alpha zinc fingers"/>
    <property type="match status" value="2"/>
</dbReference>
<dbReference type="OrthoDB" id="654211at2759"/>
<evidence type="ECO:0000256" key="10">
    <source>
        <dbReference type="SAM" id="MobiDB-lite"/>
    </source>
</evidence>
<keyword evidence="1" id="KW-0479">Metal-binding</keyword>